<accession>A0A6J4ULC3</accession>
<evidence type="ECO:0000256" key="2">
    <source>
        <dbReference type="ARBA" id="ARBA00010838"/>
    </source>
</evidence>
<feature type="active site" description="Nucleophile" evidence="9">
    <location>
        <position position="355"/>
    </location>
</feature>
<keyword evidence="6" id="KW-0119">Carbohydrate metabolism</keyword>
<organism evidence="12">
    <name type="scientific">uncultured Thermomicrobiales bacterium</name>
    <dbReference type="NCBI Taxonomy" id="1645740"/>
    <lineage>
        <taxon>Bacteria</taxon>
        <taxon>Pseudomonadati</taxon>
        <taxon>Thermomicrobiota</taxon>
        <taxon>Thermomicrobia</taxon>
        <taxon>Thermomicrobiales</taxon>
        <taxon>environmental samples</taxon>
    </lineage>
</organism>
<dbReference type="EC" id="3.2.1.21" evidence="3 11"/>
<dbReference type="PANTHER" id="PTHR10353:SF36">
    <property type="entry name" value="LP05116P"/>
    <property type="match status" value="1"/>
</dbReference>
<feature type="active site" description="Proton donor" evidence="9">
    <location>
        <position position="168"/>
    </location>
</feature>
<evidence type="ECO:0000256" key="10">
    <source>
        <dbReference type="PIRSR" id="PIRSR617736-2"/>
    </source>
</evidence>
<comment type="catalytic activity">
    <reaction evidence="1 11">
        <text>Hydrolysis of terminal, non-reducing beta-D-glucosyl residues with release of beta-D-glucose.</text>
        <dbReference type="EC" id="3.2.1.21"/>
    </reaction>
</comment>
<evidence type="ECO:0000256" key="5">
    <source>
        <dbReference type="ARBA" id="ARBA00023001"/>
    </source>
</evidence>
<dbReference type="Gene3D" id="3.20.20.80">
    <property type="entry name" value="Glycosidases"/>
    <property type="match status" value="1"/>
</dbReference>
<dbReference type="InterPro" id="IPR033132">
    <property type="entry name" value="GH_1_N_CS"/>
</dbReference>
<evidence type="ECO:0000313" key="12">
    <source>
        <dbReference type="EMBL" id="CAA9550353.1"/>
    </source>
</evidence>
<feature type="binding site" evidence="10">
    <location>
        <position position="167"/>
    </location>
    <ligand>
        <name>substrate</name>
    </ligand>
</feature>
<keyword evidence="4 11" id="KW-0378">Hydrolase</keyword>
<evidence type="ECO:0000256" key="6">
    <source>
        <dbReference type="ARBA" id="ARBA00023277"/>
    </source>
</evidence>
<evidence type="ECO:0000256" key="4">
    <source>
        <dbReference type="ARBA" id="ARBA00022801"/>
    </source>
</evidence>
<comment type="similarity">
    <text evidence="2 11">Belongs to the glycosyl hydrolase 1 family.</text>
</comment>
<dbReference type="SUPFAM" id="SSF51445">
    <property type="entry name" value="(Trans)glycosidases"/>
    <property type="match status" value="1"/>
</dbReference>
<dbReference type="InterPro" id="IPR017853">
    <property type="entry name" value="GH"/>
</dbReference>
<sequence>MASADALFPPGFVWGAATSAYQIEGAVDEGGRGESIWDVFSHRPSAIADGSTGDVACDSFHRYREDIALMRELGLTGYRFSIAWPRIFPSGAGAPNENGLDHYRRVVDALAEADIEPLVTLYHWDLPRSLQSRGGWTNRDTAARFGEYAQAVARALGPEVRHWVTVNEPWVAAYLGHLVGIHAPGLRDRRAALAAAHHLLLAHADGMAALRAELPTDAQAGIALNLAPVAPLGDTNADAEAANRFDGFLNRWFLDALYKGRYPEDMLSVFGDDLPEIRPNDLARIAAPTDFLGVNYYSPNTVRWARGAPMVEAEMASRPGVPQTAMGWEIDPNGLHQVLTRLHAEWAPGSIRITENGAAFDDRLVDGTVDDPDREAYLHDHLLAAFRAVEEGVPLAGYYCWSLLDNFEWSYGYSRRFGLVHVDYATQTRTIKRSGRWYAGVTRENGVSG</sequence>
<dbReference type="PANTHER" id="PTHR10353">
    <property type="entry name" value="GLYCOSYL HYDROLASE"/>
    <property type="match status" value="1"/>
</dbReference>
<protein>
    <recommendedName>
        <fullName evidence="3 11">Beta-glucosidase</fullName>
        <ecNumber evidence="3 11">3.2.1.21</ecNumber>
    </recommendedName>
</protein>
<dbReference type="NCBIfam" id="TIGR03356">
    <property type="entry name" value="BGL"/>
    <property type="match status" value="1"/>
</dbReference>
<proteinExistence type="inferred from homology"/>
<evidence type="ECO:0000256" key="1">
    <source>
        <dbReference type="ARBA" id="ARBA00000448"/>
    </source>
</evidence>
<dbReference type="InterPro" id="IPR001360">
    <property type="entry name" value="Glyco_hydro_1"/>
</dbReference>
<feature type="binding site" evidence="10">
    <location>
        <position position="22"/>
    </location>
    <ligand>
        <name>substrate</name>
    </ligand>
</feature>
<dbReference type="InterPro" id="IPR017736">
    <property type="entry name" value="Glyco_hydro_1_beta-glucosidase"/>
</dbReference>
<reference evidence="12" key="1">
    <citation type="submission" date="2020-02" db="EMBL/GenBank/DDBJ databases">
        <authorList>
            <person name="Meier V. D."/>
        </authorList>
    </citation>
    <scope>NUCLEOTIDE SEQUENCE</scope>
    <source>
        <strain evidence="12">AVDCRST_MAG59</strain>
    </source>
</reference>
<dbReference type="EMBL" id="CADCWF010000105">
    <property type="protein sequence ID" value="CAA9550353.1"/>
    <property type="molecule type" value="Genomic_DNA"/>
</dbReference>
<feature type="binding site" evidence="10">
    <location>
        <position position="401"/>
    </location>
    <ligand>
        <name>substrate</name>
    </ligand>
</feature>
<dbReference type="PRINTS" id="PR00131">
    <property type="entry name" value="GLHYDRLASE1"/>
</dbReference>
<keyword evidence="8" id="KW-0624">Polysaccharide degradation</keyword>
<dbReference type="GO" id="GO:0008422">
    <property type="term" value="F:beta-glucosidase activity"/>
    <property type="evidence" value="ECO:0007669"/>
    <property type="project" value="UniProtKB-EC"/>
</dbReference>
<evidence type="ECO:0000256" key="7">
    <source>
        <dbReference type="ARBA" id="ARBA00023295"/>
    </source>
</evidence>
<evidence type="ECO:0000256" key="9">
    <source>
        <dbReference type="PIRSR" id="PIRSR617736-1"/>
    </source>
</evidence>
<evidence type="ECO:0000256" key="3">
    <source>
        <dbReference type="ARBA" id="ARBA00012744"/>
    </source>
</evidence>
<evidence type="ECO:0000256" key="11">
    <source>
        <dbReference type="RuleBase" id="RU361175"/>
    </source>
</evidence>
<name>A0A6J4ULC3_9BACT</name>
<feature type="binding site" evidence="10">
    <location>
        <position position="123"/>
    </location>
    <ligand>
        <name>substrate</name>
    </ligand>
</feature>
<feature type="binding site" evidence="10">
    <location>
        <begin position="408"/>
        <end position="409"/>
    </location>
    <ligand>
        <name>substrate</name>
    </ligand>
</feature>
<keyword evidence="7 11" id="KW-0326">Glycosidase</keyword>
<dbReference type="PROSITE" id="PS00653">
    <property type="entry name" value="GLYCOSYL_HYDROL_F1_2"/>
    <property type="match status" value="1"/>
</dbReference>
<keyword evidence="5" id="KW-0136">Cellulose degradation</keyword>
<feature type="binding site" evidence="10">
    <location>
        <position position="297"/>
    </location>
    <ligand>
        <name>substrate</name>
    </ligand>
</feature>
<dbReference type="GO" id="GO:0005829">
    <property type="term" value="C:cytosol"/>
    <property type="evidence" value="ECO:0007669"/>
    <property type="project" value="TreeGrafter"/>
</dbReference>
<gene>
    <name evidence="12" type="ORF">AVDCRST_MAG59-1722</name>
</gene>
<dbReference type="GO" id="GO:0030245">
    <property type="term" value="P:cellulose catabolic process"/>
    <property type="evidence" value="ECO:0007669"/>
    <property type="project" value="UniProtKB-KW"/>
</dbReference>
<dbReference type="FunFam" id="3.20.20.80:FF:000004">
    <property type="entry name" value="Beta-glucosidase 6-phospho-beta-glucosidase"/>
    <property type="match status" value="1"/>
</dbReference>
<dbReference type="Pfam" id="PF00232">
    <property type="entry name" value="Glyco_hydro_1"/>
    <property type="match status" value="1"/>
</dbReference>
<evidence type="ECO:0000256" key="8">
    <source>
        <dbReference type="ARBA" id="ARBA00023326"/>
    </source>
</evidence>
<dbReference type="AlphaFoldDB" id="A0A6J4ULC3"/>